<dbReference type="InterPro" id="IPR024535">
    <property type="entry name" value="RHGA/B-epi-like_pectate_lyase"/>
</dbReference>
<accession>A0A9X1XEI7</accession>
<dbReference type="AlphaFoldDB" id="A0A9X1XEI7"/>
<evidence type="ECO:0000259" key="1">
    <source>
        <dbReference type="Pfam" id="PF12708"/>
    </source>
</evidence>
<dbReference type="SMART" id="SM00710">
    <property type="entry name" value="PbH1"/>
    <property type="match status" value="6"/>
</dbReference>
<keyword evidence="3" id="KW-1185">Reference proteome</keyword>
<dbReference type="PANTHER" id="PTHR31339">
    <property type="entry name" value="PECTIN LYASE-RELATED"/>
    <property type="match status" value="1"/>
</dbReference>
<feature type="domain" description="Rhamnogalacturonase A/B/Epimerase-like pectate lyase" evidence="1">
    <location>
        <begin position="112"/>
        <end position="187"/>
    </location>
</feature>
<name>A0A9X1XEI7_9BACL</name>
<reference evidence="2" key="1">
    <citation type="submission" date="2021-09" db="EMBL/GenBank/DDBJ databases">
        <title>Genome analysis of Fictibacillus sp. KIGAM418 isolated from marine sediment.</title>
        <authorList>
            <person name="Seo M.-J."/>
            <person name="Cho E.-S."/>
            <person name="Hwang C.Y."/>
        </authorList>
    </citation>
    <scope>NUCLEOTIDE SEQUENCE</scope>
    <source>
        <strain evidence="2">KIGAM418</strain>
    </source>
</reference>
<organism evidence="2 3">
    <name type="scientific">Fictibacillus marinisediminis</name>
    <dbReference type="NCBI Taxonomy" id="2878389"/>
    <lineage>
        <taxon>Bacteria</taxon>
        <taxon>Bacillati</taxon>
        <taxon>Bacillota</taxon>
        <taxon>Bacilli</taxon>
        <taxon>Bacillales</taxon>
        <taxon>Fictibacillaceae</taxon>
        <taxon>Fictibacillus</taxon>
    </lineage>
</organism>
<evidence type="ECO:0000313" key="2">
    <source>
        <dbReference type="EMBL" id="MCK6259339.1"/>
    </source>
</evidence>
<dbReference type="InterPro" id="IPR051801">
    <property type="entry name" value="GH28_Enzymes"/>
</dbReference>
<proteinExistence type="predicted"/>
<dbReference type="Pfam" id="PF12708">
    <property type="entry name" value="Pect-lyase_RHGA_epim"/>
    <property type="match status" value="1"/>
</dbReference>
<sequence>MLHLDKNHNPQKNKELIASFSENKEDLKSLLDQTDTLFQELNPLPEPAHSSTFTLKNLLQSLPKILLSTSWHKNKEPLPQIEADEEGGFYPDWKKMLDQEFIRLEQEIVQEVNVRDFGAVGDGHTDDTEAFKKAIGHGKVKVIIPDGVYITRGIRLPSWTMLIGAGKGTTTIKLHDKAPRSRQLVTNISHWRGNHHICVQGMSLDWNVERLNPYKKTAAGNNQSSCLTYAHVTFGWVKEVEGINPGLHCFDVSSAVYTYFGDATRARRSSRYIWLDKLNGYGFGDDGITTHHSDNILISNCHLCDPSGRAHKEGFSNSNGIEVDDGSRNVMLLNNSTTRCFGGVEIKAHHNSAAASNTQIAGHISINDNRSYNFRHIGHHIETDPESKTAFNIKASHIVAVAPIRTPLYKDSTPRAMVISAYKNVAINHFTVIGDPDYDYRGEPVIAVQYRSRNIILHHLNILDFKTAGADIKVFGGPHGADSVEIRKVKIQNSAPTALHIGSGIHSIKISDIQAVCEKGNKGLLVDQSNAEIEDFHSLGYKTPISIVNK</sequence>
<dbReference type="Gene3D" id="2.160.20.10">
    <property type="entry name" value="Single-stranded right-handed beta-helix, Pectin lyase-like"/>
    <property type="match status" value="1"/>
</dbReference>
<dbReference type="GO" id="GO:0016787">
    <property type="term" value="F:hydrolase activity"/>
    <property type="evidence" value="ECO:0007669"/>
    <property type="project" value="UniProtKB-KW"/>
</dbReference>
<dbReference type="EMBL" id="JAIWJX010000002">
    <property type="protein sequence ID" value="MCK6259339.1"/>
    <property type="molecule type" value="Genomic_DNA"/>
</dbReference>
<comment type="caution">
    <text evidence="2">The sequence shown here is derived from an EMBL/GenBank/DDBJ whole genome shotgun (WGS) entry which is preliminary data.</text>
</comment>
<gene>
    <name evidence="2" type="ORF">LCY76_22445</name>
</gene>
<dbReference type="SUPFAM" id="SSF51126">
    <property type="entry name" value="Pectin lyase-like"/>
    <property type="match status" value="1"/>
</dbReference>
<dbReference type="InterPro" id="IPR012334">
    <property type="entry name" value="Pectin_lyas_fold"/>
</dbReference>
<evidence type="ECO:0000313" key="3">
    <source>
        <dbReference type="Proteomes" id="UP001139011"/>
    </source>
</evidence>
<dbReference type="InterPro" id="IPR006626">
    <property type="entry name" value="PbH1"/>
</dbReference>
<dbReference type="Proteomes" id="UP001139011">
    <property type="component" value="Unassembled WGS sequence"/>
</dbReference>
<dbReference type="InterPro" id="IPR011050">
    <property type="entry name" value="Pectin_lyase_fold/virulence"/>
</dbReference>
<protein>
    <submittedName>
        <fullName evidence="2">Glycoside hydrolase family 55 protein</fullName>
    </submittedName>
</protein>
<dbReference type="PANTHER" id="PTHR31339:SF9">
    <property type="entry name" value="PLASMIN AND FIBRONECTIN-BINDING PROTEIN A"/>
    <property type="match status" value="1"/>
</dbReference>
<dbReference type="RefSeq" id="WP_248254519.1">
    <property type="nucleotide sequence ID" value="NZ_JAIWJX010000002.1"/>
</dbReference>
<keyword evidence="2" id="KW-0378">Hydrolase</keyword>